<evidence type="ECO:0000313" key="3">
    <source>
        <dbReference type="EMBL" id="SPP33130.1"/>
    </source>
</evidence>
<reference evidence="3" key="1">
    <citation type="submission" date="2018-04" db="EMBL/GenBank/DDBJ databases">
        <authorList>
            <person name="Go L.Y."/>
            <person name="Mitchell J.A."/>
        </authorList>
    </citation>
    <scope>NUCLEOTIDE SEQUENCE</scope>
    <source>
        <strain evidence="3">WBAD</strain>
    </source>
</reference>
<feature type="transmembrane region" description="Helical" evidence="2">
    <location>
        <begin position="9"/>
        <end position="30"/>
    </location>
</feature>
<feature type="coiled-coil region" evidence="1">
    <location>
        <begin position="34"/>
        <end position="61"/>
    </location>
</feature>
<accession>A0A3B0IW14</accession>
<dbReference type="EMBL" id="OUNE01000107">
    <property type="protein sequence ID" value="SPP33130.1"/>
    <property type="molecule type" value="Genomic_DNA"/>
</dbReference>
<name>A0A3B0IW14_9RICK</name>
<proteinExistence type="predicted"/>
<keyword evidence="1" id="KW-0175">Coiled coil</keyword>
<sequence>MNDTQKRYIGWLLIILLFVSYITINNIIFFKINQQESENSINDLKEKMDELKMLLEVNQSRIEKRIFDLKRNLHTQCEQGDGTSRHKNLAKLLLLVMKMKNSLLREVKFDNHINSIKPLISELDDPEIENAVNGLESLKEVNTLHELKLSFESTIAVINYNKSTLFKKIISNWIKIDDQNDPLKVKLAEIEELISDNDWQSIATAISDLTYPEFKPWLNKLNDFIVAFKNTSIIYRHLLQYIS</sequence>
<evidence type="ECO:0000256" key="2">
    <source>
        <dbReference type="SAM" id="Phobius"/>
    </source>
</evidence>
<dbReference type="AlphaFoldDB" id="A0A3B0IW14"/>
<keyword evidence="2" id="KW-0472">Membrane</keyword>
<protein>
    <submittedName>
        <fullName evidence="3">Uncharacterized protein</fullName>
    </submittedName>
</protein>
<gene>
    <name evidence="3" type="ORF">WBAD_0635</name>
</gene>
<keyword evidence="2" id="KW-0812">Transmembrane</keyword>
<organism evidence="3">
    <name type="scientific">Wolbachia endosymbiont of Aleurodicus dispersus</name>
    <dbReference type="NCBI Taxonomy" id="1288877"/>
    <lineage>
        <taxon>Bacteria</taxon>
        <taxon>Pseudomonadati</taxon>
        <taxon>Pseudomonadota</taxon>
        <taxon>Alphaproteobacteria</taxon>
        <taxon>Rickettsiales</taxon>
        <taxon>Anaplasmataceae</taxon>
        <taxon>Wolbachieae</taxon>
        <taxon>Wolbachia</taxon>
    </lineage>
</organism>
<evidence type="ECO:0000256" key="1">
    <source>
        <dbReference type="SAM" id="Coils"/>
    </source>
</evidence>
<keyword evidence="2" id="KW-1133">Transmembrane helix</keyword>